<feature type="region of interest" description="Disordered" evidence="6">
    <location>
        <begin position="22"/>
        <end position="43"/>
    </location>
</feature>
<dbReference type="InterPro" id="IPR021109">
    <property type="entry name" value="Peptidase_aspartic_dom_sf"/>
</dbReference>
<reference evidence="9 10" key="1">
    <citation type="journal article" date="2019" name="Nat. Ecol. Evol.">
        <title>Megaphylogeny resolves global patterns of mushroom evolution.</title>
        <authorList>
            <person name="Varga T."/>
            <person name="Krizsan K."/>
            <person name="Foldi C."/>
            <person name="Dima B."/>
            <person name="Sanchez-Garcia M."/>
            <person name="Sanchez-Ramirez S."/>
            <person name="Szollosi G.J."/>
            <person name="Szarkandi J.G."/>
            <person name="Papp V."/>
            <person name="Albert L."/>
            <person name="Andreopoulos W."/>
            <person name="Angelini C."/>
            <person name="Antonin V."/>
            <person name="Barry K.W."/>
            <person name="Bougher N.L."/>
            <person name="Buchanan P."/>
            <person name="Buyck B."/>
            <person name="Bense V."/>
            <person name="Catcheside P."/>
            <person name="Chovatia M."/>
            <person name="Cooper J."/>
            <person name="Damon W."/>
            <person name="Desjardin D."/>
            <person name="Finy P."/>
            <person name="Geml J."/>
            <person name="Haridas S."/>
            <person name="Hughes K."/>
            <person name="Justo A."/>
            <person name="Karasinski D."/>
            <person name="Kautmanova I."/>
            <person name="Kiss B."/>
            <person name="Kocsube S."/>
            <person name="Kotiranta H."/>
            <person name="LaButti K.M."/>
            <person name="Lechner B.E."/>
            <person name="Liimatainen K."/>
            <person name="Lipzen A."/>
            <person name="Lukacs Z."/>
            <person name="Mihaltcheva S."/>
            <person name="Morgado L.N."/>
            <person name="Niskanen T."/>
            <person name="Noordeloos M.E."/>
            <person name="Ohm R.A."/>
            <person name="Ortiz-Santana B."/>
            <person name="Ovrebo C."/>
            <person name="Racz N."/>
            <person name="Riley R."/>
            <person name="Savchenko A."/>
            <person name="Shiryaev A."/>
            <person name="Soop K."/>
            <person name="Spirin V."/>
            <person name="Szebenyi C."/>
            <person name="Tomsovsky M."/>
            <person name="Tulloss R.E."/>
            <person name="Uehling J."/>
            <person name="Grigoriev I.V."/>
            <person name="Vagvolgyi C."/>
            <person name="Papp T."/>
            <person name="Martin F.M."/>
            <person name="Miettinen O."/>
            <person name="Hibbett D.S."/>
            <person name="Nagy L.G."/>
        </authorList>
    </citation>
    <scope>NUCLEOTIDE SEQUENCE [LARGE SCALE GENOMIC DNA]</scope>
    <source>
        <strain evidence="9 10">CBS 962.96</strain>
    </source>
</reference>
<keyword evidence="2" id="KW-0645">Protease</keyword>
<keyword evidence="7" id="KW-0732">Signal</keyword>
<dbReference type="AlphaFoldDB" id="A0A4S8LW76"/>
<dbReference type="InterPro" id="IPR001461">
    <property type="entry name" value="Aspartic_peptidase_A1"/>
</dbReference>
<feature type="compositionally biased region" description="Low complexity" evidence="6">
    <location>
        <begin position="22"/>
        <end position="36"/>
    </location>
</feature>
<dbReference type="PANTHER" id="PTHR47966">
    <property type="entry name" value="BETA-SITE APP-CLEAVING ENZYME, ISOFORM A-RELATED"/>
    <property type="match status" value="1"/>
</dbReference>
<dbReference type="Pfam" id="PF00026">
    <property type="entry name" value="Asp"/>
    <property type="match status" value="1"/>
</dbReference>
<evidence type="ECO:0000256" key="1">
    <source>
        <dbReference type="ARBA" id="ARBA00007447"/>
    </source>
</evidence>
<feature type="active site" evidence="5">
    <location>
        <position position="115"/>
    </location>
</feature>
<evidence type="ECO:0000313" key="9">
    <source>
        <dbReference type="EMBL" id="THU93882.1"/>
    </source>
</evidence>
<proteinExistence type="inferred from homology"/>
<evidence type="ECO:0000256" key="4">
    <source>
        <dbReference type="ARBA" id="ARBA00022801"/>
    </source>
</evidence>
<keyword evidence="3" id="KW-0064">Aspartyl protease</keyword>
<feature type="chain" id="PRO_5020575785" evidence="7">
    <location>
        <begin position="22"/>
        <end position="479"/>
    </location>
</feature>
<dbReference type="OrthoDB" id="771136at2759"/>
<comment type="similarity">
    <text evidence="1">Belongs to the peptidase A1 family.</text>
</comment>
<dbReference type="PRINTS" id="PR00792">
    <property type="entry name" value="PEPSIN"/>
</dbReference>
<dbReference type="Gene3D" id="2.40.70.10">
    <property type="entry name" value="Acid Proteases"/>
    <property type="match status" value="2"/>
</dbReference>
<dbReference type="SUPFAM" id="SSF50630">
    <property type="entry name" value="Acid proteases"/>
    <property type="match status" value="1"/>
</dbReference>
<evidence type="ECO:0000256" key="7">
    <source>
        <dbReference type="SAM" id="SignalP"/>
    </source>
</evidence>
<sequence length="479" mass="50364">MFSPSLSQFLLLALLTSNAFAAPSQPQSRSPSSSSSGGLSMNLHRRARTVKTAEEWEAWAKNNREAVALKYGGGSSSVSKRSSGTNLLVNQNADSSFYGSLAIGTPAVSYDVILDTGSADLWVADSDCTGCGDVPTFDSSSSSSFKNLSTPFSITYGSGAAAGQLAQDTIQMAGFSVEQQIFAVCDRISSGLLTSPVSGLLGLGFQTIASSGATPFWQSLVEGGAWDDPLMAFQLTRYLDDTQAEELEYGGSFTMGFLNSSLYTGDIDYNDIPAGMETYWIQQISSLTSQGSSISFSSNQYAAIDTGTTLVGGPADVISEIYAQIEGSEPGSGSYEGYYTYPCDTNVNITMAFGGRSWSISNADFQVAQLSRSSCLGAFFEIDTGTTSPAWIVGDTFLKNVFTVFRYDPASVGFAELSQVASAMNGADDLDVPSATIGSVAAGVTATSRANSGSRSVTFEGFGLMFSLDRFSFDCAVSV</sequence>
<dbReference type="PANTHER" id="PTHR47966:SF51">
    <property type="entry name" value="BETA-SITE APP-CLEAVING ENZYME, ISOFORM A-RELATED"/>
    <property type="match status" value="1"/>
</dbReference>
<feature type="signal peptide" evidence="7">
    <location>
        <begin position="1"/>
        <end position="21"/>
    </location>
</feature>
<feature type="active site" evidence="5">
    <location>
        <position position="305"/>
    </location>
</feature>
<organism evidence="9 10">
    <name type="scientific">Dendrothele bispora (strain CBS 962.96)</name>
    <dbReference type="NCBI Taxonomy" id="1314807"/>
    <lineage>
        <taxon>Eukaryota</taxon>
        <taxon>Fungi</taxon>
        <taxon>Dikarya</taxon>
        <taxon>Basidiomycota</taxon>
        <taxon>Agaricomycotina</taxon>
        <taxon>Agaricomycetes</taxon>
        <taxon>Agaricomycetidae</taxon>
        <taxon>Agaricales</taxon>
        <taxon>Agaricales incertae sedis</taxon>
        <taxon>Dendrothele</taxon>
    </lineage>
</organism>
<keyword evidence="10" id="KW-1185">Reference proteome</keyword>
<evidence type="ECO:0000256" key="5">
    <source>
        <dbReference type="PIRSR" id="PIRSR601461-1"/>
    </source>
</evidence>
<dbReference type="CDD" id="cd05471">
    <property type="entry name" value="pepsin_like"/>
    <property type="match status" value="1"/>
</dbReference>
<dbReference type="GO" id="GO:0006508">
    <property type="term" value="P:proteolysis"/>
    <property type="evidence" value="ECO:0007669"/>
    <property type="project" value="UniProtKB-KW"/>
</dbReference>
<dbReference type="FunFam" id="2.40.70.10:FF:000115">
    <property type="entry name" value="Lysosomal aspartic protease"/>
    <property type="match status" value="1"/>
</dbReference>
<dbReference type="EMBL" id="ML179237">
    <property type="protein sequence ID" value="THU93882.1"/>
    <property type="molecule type" value="Genomic_DNA"/>
</dbReference>
<dbReference type="InterPro" id="IPR034164">
    <property type="entry name" value="Pepsin-like_dom"/>
</dbReference>
<name>A0A4S8LW76_DENBC</name>
<evidence type="ECO:0000313" key="10">
    <source>
        <dbReference type="Proteomes" id="UP000297245"/>
    </source>
</evidence>
<evidence type="ECO:0000256" key="3">
    <source>
        <dbReference type="ARBA" id="ARBA00022750"/>
    </source>
</evidence>
<dbReference type="Proteomes" id="UP000297245">
    <property type="component" value="Unassembled WGS sequence"/>
</dbReference>
<dbReference type="InterPro" id="IPR033121">
    <property type="entry name" value="PEPTIDASE_A1"/>
</dbReference>
<keyword evidence="4" id="KW-0378">Hydrolase</keyword>
<evidence type="ECO:0000256" key="2">
    <source>
        <dbReference type="ARBA" id="ARBA00022670"/>
    </source>
</evidence>
<evidence type="ECO:0000256" key="6">
    <source>
        <dbReference type="SAM" id="MobiDB-lite"/>
    </source>
</evidence>
<evidence type="ECO:0000259" key="8">
    <source>
        <dbReference type="PROSITE" id="PS51767"/>
    </source>
</evidence>
<protein>
    <submittedName>
        <fullName evidence="9">Aspartic peptidase A1</fullName>
    </submittedName>
</protein>
<accession>A0A4S8LW76</accession>
<feature type="domain" description="Peptidase A1" evidence="8">
    <location>
        <begin position="97"/>
        <end position="415"/>
    </location>
</feature>
<dbReference type="PROSITE" id="PS51767">
    <property type="entry name" value="PEPTIDASE_A1"/>
    <property type="match status" value="1"/>
</dbReference>
<gene>
    <name evidence="9" type="ORF">K435DRAFT_829374</name>
</gene>
<dbReference type="GO" id="GO:0004190">
    <property type="term" value="F:aspartic-type endopeptidase activity"/>
    <property type="evidence" value="ECO:0007669"/>
    <property type="project" value="UniProtKB-KW"/>
</dbReference>